<dbReference type="SUPFAM" id="SSF54236">
    <property type="entry name" value="Ubiquitin-like"/>
    <property type="match status" value="1"/>
</dbReference>
<evidence type="ECO:0000256" key="4">
    <source>
        <dbReference type="ARBA" id="ARBA00023006"/>
    </source>
</evidence>
<name>A0AAW1CDM3_CROAD</name>
<evidence type="ECO:0000313" key="12">
    <source>
        <dbReference type="EMBL" id="KAK9411822.1"/>
    </source>
</evidence>
<evidence type="ECO:0000256" key="8">
    <source>
        <dbReference type="ARBA" id="ARBA00037868"/>
    </source>
</evidence>
<dbReference type="GO" id="GO:0012505">
    <property type="term" value="C:endomembrane system"/>
    <property type="evidence" value="ECO:0007669"/>
    <property type="project" value="UniProtKB-SubCell"/>
</dbReference>
<dbReference type="AlphaFoldDB" id="A0AAW1CDM3"/>
<dbReference type="Proteomes" id="UP001474421">
    <property type="component" value="Unassembled WGS sequence"/>
</dbReference>
<evidence type="ECO:0000256" key="2">
    <source>
        <dbReference type="ARBA" id="ARBA00007293"/>
    </source>
</evidence>
<dbReference type="GO" id="GO:0005776">
    <property type="term" value="C:autophagosome"/>
    <property type="evidence" value="ECO:0007669"/>
    <property type="project" value="UniProtKB-SubCell"/>
</dbReference>
<dbReference type="EMBL" id="JAOTOJ010000001">
    <property type="protein sequence ID" value="KAK9411822.1"/>
    <property type="molecule type" value="Genomic_DNA"/>
</dbReference>
<reference evidence="12 13" key="1">
    <citation type="journal article" date="2024" name="Proc. Natl. Acad. Sci. U.S.A.">
        <title>The genetic regulatory architecture and epigenomic basis for age-related changes in rattlesnake venom.</title>
        <authorList>
            <person name="Hogan M.P."/>
            <person name="Holding M.L."/>
            <person name="Nystrom G.S."/>
            <person name="Colston T.J."/>
            <person name="Bartlett D.A."/>
            <person name="Mason A.J."/>
            <person name="Ellsworth S.A."/>
            <person name="Rautsaw R.M."/>
            <person name="Lawrence K.C."/>
            <person name="Strickland J.L."/>
            <person name="He B."/>
            <person name="Fraser P."/>
            <person name="Margres M.J."/>
            <person name="Gilbert D.M."/>
            <person name="Gibbs H.L."/>
            <person name="Parkinson C.L."/>
            <person name="Rokyta D.R."/>
        </authorList>
    </citation>
    <scope>NUCLEOTIDE SEQUENCE [LARGE SCALE GENOMIC DNA]</scope>
    <source>
        <strain evidence="12">DRR0105</strain>
    </source>
</reference>
<dbReference type="InterPro" id="IPR029071">
    <property type="entry name" value="Ubiquitin-like_domsf"/>
</dbReference>
<dbReference type="GO" id="GO:0006950">
    <property type="term" value="P:response to stress"/>
    <property type="evidence" value="ECO:0007669"/>
    <property type="project" value="UniProtKB-ARBA"/>
</dbReference>
<evidence type="ECO:0000256" key="5">
    <source>
        <dbReference type="ARBA" id="ARBA00023136"/>
    </source>
</evidence>
<dbReference type="Gene3D" id="3.10.20.90">
    <property type="entry name" value="Phosphatidylinositol 3-kinase Catalytic Subunit, Chain A, domain 1"/>
    <property type="match status" value="1"/>
</dbReference>
<dbReference type="InterPro" id="IPR004241">
    <property type="entry name" value="Atg8-like"/>
</dbReference>
<keyword evidence="13" id="KW-1185">Reference proteome</keyword>
<comment type="similarity">
    <text evidence="2 10">Belongs to the ATG8 family.</text>
</comment>
<evidence type="ECO:0000256" key="7">
    <source>
        <dbReference type="ARBA" id="ARBA00023329"/>
    </source>
</evidence>
<dbReference type="GO" id="GO:0031410">
    <property type="term" value="C:cytoplasmic vesicle"/>
    <property type="evidence" value="ECO:0007669"/>
    <property type="project" value="UniProtKB-KW"/>
</dbReference>
<gene>
    <name evidence="12" type="ORF">NXF25_002997</name>
</gene>
<dbReference type="FunFam" id="3.10.20.90:FF:000149">
    <property type="entry name" value="microtubule-associated proteins 1A/1B light chain 3C"/>
    <property type="match status" value="1"/>
</dbReference>
<keyword evidence="7" id="KW-0968">Cytoplasmic vesicle</keyword>
<keyword evidence="3" id="KW-0963">Cytoplasm</keyword>
<organism evidence="12 13">
    <name type="scientific">Crotalus adamanteus</name>
    <name type="common">Eastern diamondback rattlesnake</name>
    <dbReference type="NCBI Taxonomy" id="8729"/>
    <lineage>
        <taxon>Eukaryota</taxon>
        <taxon>Metazoa</taxon>
        <taxon>Chordata</taxon>
        <taxon>Craniata</taxon>
        <taxon>Vertebrata</taxon>
        <taxon>Euteleostomi</taxon>
        <taxon>Lepidosauria</taxon>
        <taxon>Squamata</taxon>
        <taxon>Bifurcata</taxon>
        <taxon>Unidentata</taxon>
        <taxon>Episquamata</taxon>
        <taxon>Toxicofera</taxon>
        <taxon>Serpentes</taxon>
        <taxon>Colubroidea</taxon>
        <taxon>Viperidae</taxon>
        <taxon>Crotalinae</taxon>
        <taxon>Crotalus</taxon>
    </lineage>
</organism>
<dbReference type="InterPro" id="IPR027731">
    <property type="entry name" value="MAP1A/MAP1B_LC3C"/>
</dbReference>
<evidence type="ECO:0000256" key="3">
    <source>
        <dbReference type="ARBA" id="ARBA00022490"/>
    </source>
</evidence>
<feature type="region of interest" description="Disordered" evidence="11">
    <location>
        <begin position="49"/>
        <end position="69"/>
    </location>
</feature>
<evidence type="ECO:0000313" key="13">
    <source>
        <dbReference type="Proteomes" id="UP001474421"/>
    </source>
</evidence>
<dbReference type="CDD" id="cd17236">
    <property type="entry name" value="Ubl_ATG8_MAP1LC3C"/>
    <property type="match status" value="1"/>
</dbReference>
<accession>A0AAW1CDM3</accession>
<proteinExistence type="inferred from homology"/>
<comment type="caution">
    <text evidence="12">The sequence shown here is derived from an EMBL/GenBank/DDBJ whole genome shotgun (WGS) entry which is preliminary data.</text>
</comment>
<dbReference type="GO" id="GO:0016236">
    <property type="term" value="P:macroautophagy"/>
    <property type="evidence" value="ECO:0007669"/>
    <property type="project" value="UniProtKB-ARBA"/>
</dbReference>
<comment type="subcellular location">
    <subcellularLocation>
        <location evidence="1">Cytoplasmic vesicle</location>
        <location evidence="1">Autophagosome</location>
    </subcellularLocation>
    <subcellularLocation>
        <location evidence="8">Endomembrane system</location>
        <topology evidence="8">Lipid-anchor</topology>
    </subcellularLocation>
</comment>
<evidence type="ECO:0000256" key="9">
    <source>
        <dbReference type="PIRSR" id="PIRSR604241-50"/>
    </source>
</evidence>
<sequence>MGNLSGDDFAMDSSKQILWAPSQHSGDERTKATTIPEQLIYPSTASFEKREGGGAGEMQPLQHNCQPSRPFKQRKSFATRVEEVAGIRGKFPTKVPVIVERYQKEKYLPLLDKTKFLVPQELTMTQFITIIRSRMALSATQAFYLLINNKSLASMSLTLAEVYRDYKDEDGFVYMTYASQEMFGDLVATSKVKCKEYLLKR</sequence>
<keyword evidence="4 10" id="KW-0072">Autophagy</keyword>
<keyword evidence="6 9" id="KW-0449">Lipoprotein</keyword>
<evidence type="ECO:0000256" key="6">
    <source>
        <dbReference type="ARBA" id="ARBA00023288"/>
    </source>
</evidence>
<evidence type="ECO:0000256" key="11">
    <source>
        <dbReference type="SAM" id="MobiDB-lite"/>
    </source>
</evidence>
<evidence type="ECO:0000256" key="10">
    <source>
        <dbReference type="RuleBase" id="RU004384"/>
    </source>
</evidence>
<dbReference type="PANTHER" id="PTHR10969">
    <property type="entry name" value="MICROTUBULE-ASSOCIATED PROTEINS 1A/1B LIGHT CHAIN 3-RELATED"/>
    <property type="match status" value="1"/>
</dbReference>
<evidence type="ECO:0000256" key="1">
    <source>
        <dbReference type="ARBA" id="ARBA00004419"/>
    </source>
</evidence>
<dbReference type="Pfam" id="PF02991">
    <property type="entry name" value="ATG8"/>
    <property type="match status" value="1"/>
</dbReference>
<keyword evidence="5" id="KW-0472">Membrane</keyword>
<feature type="lipid moiety-binding region" description="Phosphatidylserine amidated glycine; alternate" evidence="9">
    <location>
        <position position="184"/>
    </location>
</feature>
<protein>
    <submittedName>
        <fullName evidence="12">Microtubule-associated proteins 1A/1B light chain 3C</fullName>
    </submittedName>
</protein>